<gene>
    <name evidence="2" type="ORF">BCV69DRAFT_283542</name>
</gene>
<evidence type="ECO:0000256" key="1">
    <source>
        <dbReference type="SAM" id="MobiDB-lite"/>
    </source>
</evidence>
<accession>A0A316U6D3</accession>
<dbReference type="Proteomes" id="UP000245942">
    <property type="component" value="Unassembled WGS sequence"/>
</dbReference>
<feature type="compositionally biased region" description="Polar residues" evidence="1">
    <location>
        <begin position="624"/>
        <end position="635"/>
    </location>
</feature>
<dbReference type="EMBL" id="KZ819329">
    <property type="protein sequence ID" value="PWN20021.1"/>
    <property type="molecule type" value="Genomic_DNA"/>
</dbReference>
<dbReference type="STRING" id="1684307.A0A316U6D3"/>
<evidence type="ECO:0000313" key="2">
    <source>
        <dbReference type="EMBL" id="PWN20021.1"/>
    </source>
</evidence>
<name>A0A316U6D3_9BASI</name>
<feature type="compositionally biased region" description="Gly residues" evidence="1">
    <location>
        <begin position="657"/>
        <end position="672"/>
    </location>
</feature>
<evidence type="ECO:0000313" key="3">
    <source>
        <dbReference type="Proteomes" id="UP000245942"/>
    </source>
</evidence>
<keyword evidence="3" id="KW-1185">Reference proteome</keyword>
<dbReference type="AlphaFoldDB" id="A0A316U6D3"/>
<feature type="compositionally biased region" description="Low complexity" evidence="1">
    <location>
        <begin position="418"/>
        <end position="441"/>
    </location>
</feature>
<feature type="compositionally biased region" description="Basic and acidic residues" evidence="1">
    <location>
        <begin position="719"/>
        <end position="741"/>
    </location>
</feature>
<dbReference type="PANTHER" id="PTHR43313:SF1">
    <property type="entry name" value="3BETA-HYDROXYSTEROID DEHYDROGENASE DHS-16"/>
    <property type="match status" value="1"/>
</dbReference>
<feature type="region of interest" description="Disordered" evidence="1">
    <location>
        <begin position="414"/>
        <end position="446"/>
    </location>
</feature>
<organism evidence="2 3">
    <name type="scientific">Pseudomicrostroma glucosiphilum</name>
    <dbReference type="NCBI Taxonomy" id="1684307"/>
    <lineage>
        <taxon>Eukaryota</taxon>
        <taxon>Fungi</taxon>
        <taxon>Dikarya</taxon>
        <taxon>Basidiomycota</taxon>
        <taxon>Ustilaginomycotina</taxon>
        <taxon>Exobasidiomycetes</taxon>
        <taxon>Microstromatales</taxon>
        <taxon>Microstromatales incertae sedis</taxon>
        <taxon>Pseudomicrostroma</taxon>
    </lineage>
</organism>
<dbReference type="PANTHER" id="PTHR43313">
    <property type="entry name" value="SHORT-CHAIN DEHYDROGENASE/REDUCTASE FAMILY 9C"/>
    <property type="match status" value="1"/>
</dbReference>
<dbReference type="GO" id="GO:0016491">
    <property type="term" value="F:oxidoreductase activity"/>
    <property type="evidence" value="ECO:0007669"/>
    <property type="project" value="TreeGrafter"/>
</dbReference>
<dbReference type="RefSeq" id="XP_025347181.1">
    <property type="nucleotide sequence ID" value="XM_025492750.1"/>
</dbReference>
<dbReference type="GO" id="GO:0008202">
    <property type="term" value="P:steroid metabolic process"/>
    <property type="evidence" value="ECO:0007669"/>
    <property type="project" value="TreeGrafter"/>
</dbReference>
<feature type="compositionally biased region" description="Low complexity" evidence="1">
    <location>
        <begin position="553"/>
        <end position="614"/>
    </location>
</feature>
<proteinExistence type="predicted"/>
<dbReference type="OrthoDB" id="5308060at2759"/>
<reference evidence="2 3" key="1">
    <citation type="journal article" date="2018" name="Mol. Biol. Evol.">
        <title>Broad Genomic Sampling Reveals a Smut Pathogenic Ancestry of the Fungal Clade Ustilaginomycotina.</title>
        <authorList>
            <person name="Kijpornyongpan T."/>
            <person name="Mondo S.J."/>
            <person name="Barry K."/>
            <person name="Sandor L."/>
            <person name="Lee J."/>
            <person name="Lipzen A."/>
            <person name="Pangilinan J."/>
            <person name="LaButti K."/>
            <person name="Hainaut M."/>
            <person name="Henrissat B."/>
            <person name="Grigoriev I.V."/>
            <person name="Spatafora J.W."/>
            <person name="Aime M.C."/>
        </authorList>
    </citation>
    <scope>NUCLEOTIDE SEQUENCE [LARGE SCALE GENOMIC DNA]</scope>
    <source>
        <strain evidence="2 3">MCA 4718</strain>
    </source>
</reference>
<feature type="region of interest" description="Disordered" evidence="1">
    <location>
        <begin position="541"/>
        <end position="771"/>
    </location>
</feature>
<sequence>MAGLPTLQEMEEWIEQALQDNVPKNLQELPFKISETIVTYSEAVYNELTKYGSPVNLPSLQQIEDHMPSNPFAKCPVAPLPPPPPPRGILGRSVDCAHAHRRAFAIAGGVAVLGLGTTAAYQRGFLWLPLLGKRDQKFIQAANKRKMRTPEIRNGVRKEAVVVLGADTPLGRALALHLASVGFIVIASVSSSAAVSSFNSIIAPSSRGYIKTLVFETSDVASSLNKFIRSVDEVLKLRFPLLSAGDPYASPGEEVSLVGVVNALSYLAPANDISQKTSTAFQCNPAELAESMEKHVVAALCALSSLQPLLTSPSARGSLRASEANVRTAGAQSPSAATAITLLSSPSSHTSLPGADRESVIAQAAAAGMEVIRREAEVRSSTTSLSSASVHARRSLRVTTVEIDEGTPWGYAARRIPSSGEAETTASSTSSIGGGSTASVAPAPARPAYMRKASSTLTWPTRDSSTQLVLSKVTSLLLTPDATARLKATYRVYLPTEKETSYWGQAQALWNRGTQRLMRVIPTSWVDVLLSLRRHVSMRRAGLIGQGPRGTRTASQGSSSNAQTSSGNLSKSATSQAGGARRAGGSASASSLAPPPTASSRRGYYYPSNSNSGSAPTSGPPSLPDSNSGESTSFHGDTEDGMVSSGVLDSHSEPEGEGGAGSRGGRAVGGGVSRSNATIGVGFEHVGAAEGPWMGPDEPQSGSELLHSQAHADDEVERDEEHEHDRDHEQHLEHEHEHEHGEEEGDQGEGSSFVGESWVALGESSRRERGE</sequence>
<dbReference type="GeneID" id="37014484"/>
<protein>
    <submittedName>
        <fullName evidence="2">Uncharacterized protein</fullName>
    </submittedName>
</protein>